<dbReference type="InterPro" id="IPR029044">
    <property type="entry name" value="Nucleotide-diphossugar_trans"/>
</dbReference>
<comment type="subunit">
    <text evidence="3">Homooctamer.</text>
</comment>
<keyword evidence="15" id="KW-0694">RNA-binding</keyword>
<keyword evidence="17" id="KW-0030">Aminoacyl-tRNA synthetase</keyword>
<dbReference type="GO" id="GO:0005737">
    <property type="term" value="C:cytoplasm"/>
    <property type="evidence" value="ECO:0007669"/>
    <property type="project" value="InterPro"/>
</dbReference>
<dbReference type="FunFam" id="2.160.10.10:FF:000001">
    <property type="entry name" value="UTP--glucose-1-phosphate uridylyltransferase"/>
    <property type="match status" value="1"/>
</dbReference>
<evidence type="ECO:0000256" key="22">
    <source>
        <dbReference type="ARBA" id="ARBA00048300"/>
    </source>
</evidence>
<dbReference type="GO" id="GO:0046872">
    <property type="term" value="F:metal ion binding"/>
    <property type="evidence" value="ECO:0007669"/>
    <property type="project" value="UniProtKB-KW"/>
</dbReference>
<evidence type="ECO:0000256" key="12">
    <source>
        <dbReference type="ARBA" id="ARBA00022741"/>
    </source>
</evidence>
<evidence type="ECO:0000256" key="5">
    <source>
        <dbReference type="ARBA" id="ARBA00013168"/>
    </source>
</evidence>
<evidence type="ECO:0000256" key="3">
    <source>
        <dbReference type="ARBA" id="ARBA00011823"/>
    </source>
</evidence>
<proteinExistence type="inferred from homology"/>
<comment type="caution">
    <text evidence="26">The sequence shown here is derived from an EMBL/GenBank/DDBJ whole genome shotgun (WGS) entry which is preliminary data.</text>
</comment>
<comment type="similarity">
    <text evidence="2">Belongs to the UDPGP type 1 family.</text>
</comment>
<dbReference type="OrthoDB" id="2423964at2759"/>
<evidence type="ECO:0000256" key="17">
    <source>
        <dbReference type="ARBA" id="ARBA00023146"/>
    </source>
</evidence>
<evidence type="ECO:0000256" key="20">
    <source>
        <dbReference type="ARBA" id="ARBA00032577"/>
    </source>
</evidence>
<accession>A0A6G0TC23</accession>
<dbReference type="GO" id="GO:0005524">
    <property type="term" value="F:ATP binding"/>
    <property type="evidence" value="ECO:0007669"/>
    <property type="project" value="UniProtKB-KW"/>
</dbReference>
<dbReference type="Pfam" id="PF13532">
    <property type="entry name" value="2OG-FeII_Oxy_2"/>
    <property type="match status" value="1"/>
</dbReference>
<dbReference type="InterPro" id="IPR018163">
    <property type="entry name" value="Thr/Ala-tRNA-synth_IIc_edit"/>
</dbReference>
<dbReference type="PRINTS" id="PR00980">
    <property type="entry name" value="TRNASYNTHALA"/>
</dbReference>
<dbReference type="InterPro" id="IPR016267">
    <property type="entry name" value="UDPGP_trans"/>
</dbReference>
<dbReference type="PROSITE" id="PS50860">
    <property type="entry name" value="AA_TRNA_LIGASE_II_ALA"/>
    <property type="match status" value="1"/>
</dbReference>
<dbReference type="GO" id="GO:0005978">
    <property type="term" value="P:glycogen biosynthetic process"/>
    <property type="evidence" value="ECO:0007669"/>
    <property type="project" value="UniProtKB-UniPathway"/>
</dbReference>
<dbReference type="FunFam" id="3.90.550.10:FF:000002">
    <property type="entry name" value="UTP--glucose-1-phosphate uridylyltransferase"/>
    <property type="match status" value="1"/>
</dbReference>
<dbReference type="InterPro" id="IPR002618">
    <property type="entry name" value="UDPGP_fam"/>
</dbReference>
<evidence type="ECO:0000256" key="18">
    <source>
        <dbReference type="ARBA" id="ARBA00023579"/>
    </source>
</evidence>
<evidence type="ECO:0000256" key="16">
    <source>
        <dbReference type="ARBA" id="ARBA00022917"/>
    </source>
</evidence>
<dbReference type="Gene3D" id="3.90.550.10">
    <property type="entry name" value="Spore Coat Polysaccharide Biosynthesis Protein SpsA, Chain A"/>
    <property type="match status" value="1"/>
</dbReference>
<dbReference type="InterPro" id="IPR002318">
    <property type="entry name" value="Ala-tRNA-lgiase_IIc"/>
</dbReference>
<dbReference type="GO" id="GO:0003983">
    <property type="term" value="F:UTP:glucose-1-phosphate uridylyltransferase activity"/>
    <property type="evidence" value="ECO:0007669"/>
    <property type="project" value="UniProtKB-EC"/>
</dbReference>
<comment type="cofactor">
    <cofactor evidence="1">
        <name>Fe(2+)</name>
        <dbReference type="ChEBI" id="CHEBI:29033"/>
    </cofactor>
</comment>
<dbReference type="Gene3D" id="2.60.120.590">
    <property type="entry name" value="Alpha-ketoglutarate-dependent dioxygenase AlkB-like"/>
    <property type="match status" value="1"/>
</dbReference>
<dbReference type="SUPFAM" id="SSF51197">
    <property type="entry name" value="Clavaminate synthase-like"/>
    <property type="match status" value="1"/>
</dbReference>
<dbReference type="UniPathway" id="UPA00164"/>
<keyword evidence="7" id="KW-0820">tRNA-binding</keyword>
<feature type="domain" description="Fe2OG dioxygenase" evidence="25">
    <location>
        <begin position="1421"/>
        <end position="1544"/>
    </location>
</feature>
<dbReference type="GO" id="GO:0006419">
    <property type="term" value="P:alanyl-tRNA aminoacylation"/>
    <property type="evidence" value="ECO:0007669"/>
    <property type="project" value="InterPro"/>
</dbReference>
<evidence type="ECO:0000313" key="26">
    <source>
        <dbReference type="EMBL" id="KAE9529668.1"/>
    </source>
</evidence>
<evidence type="ECO:0000256" key="2">
    <source>
        <dbReference type="ARBA" id="ARBA00010401"/>
    </source>
</evidence>
<name>A0A6G0TC23_APHGL</name>
<dbReference type="InterPro" id="IPR037151">
    <property type="entry name" value="AlkB-like_sf"/>
</dbReference>
<keyword evidence="8" id="KW-0436">Ligase</keyword>
<dbReference type="InterPro" id="IPR018164">
    <property type="entry name" value="Ala-tRNA-synth_IIc_N"/>
</dbReference>
<evidence type="ECO:0000313" key="27">
    <source>
        <dbReference type="Proteomes" id="UP000475862"/>
    </source>
</evidence>
<dbReference type="PANTHER" id="PTHR43511">
    <property type="match status" value="1"/>
</dbReference>
<feature type="region of interest" description="Disordered" evidence="23">
    <location>
        <begin position="1"/>
        <end position="40"/>
    </location>
</feature>
<evidence type="ECO:0000256" key="6">
    <source>
        <dbReference type="ARBA" id="ARBA00019048"/>
    </source>
</evidence>
<dbReference type="PROSITE" id="PS51471">
    <property type="entry name" value="FE2OG_OXY"/>
    <property type="match status" value="1"/>
</dbReference>
<dbReference type="EC" id="2.7.7.9" evidence="4"/>
<organism evidence="26 27">
    <name type="scientific">Aphis glycines</name>
    <name type="common">Soybean aphid</name>
    <dbReference type="NCBI Taxonomy" id="307491"/>
    <lineage>
        <taxon>Eukaryota</taxon>
        <taxon>Metazoa</taxon>
        <taxon>Ecdysozoa</taxon>
        <taxon>Arthropoda</taxon>
        <taxon>Hexapoda</taxon>
        <taxon>Insecta</taxon>
        <taxon>Pterygota</taxon>
        <taxon>Neoptera</taxon>
        <taxon>Paraneoptera</taxon>
        <taxon>Hemiptera</taxon>
        <taxon>Sternorrhyncha</taxon>
        <taxon>Aphidomorpha</taxon>
        <taxon>Aphidoidea</taxon>
        <taxon>Aphididae</taxon>
        <taxon>Aphidini</taxon>
        <taxon>Aphis</taxon>
        <taxon>Aphis</taxon>
    </lineage>
</organism>
<evidence type="ECO:0000259" key="24">
    <source>
        <dbReference type="PROSITE" id="PS50860"/>
    </source>
</evidence>
<dbReference type="Proteomes" id="UP000475862">
    <property type="component" value="Unassembled WGS sequence"/>
</dbReference>
<dbReference type="Gene3D" id="2.160.10.10">
    <property type="entry name" value="Hexapeptide repeat proteins"/>
    <property type="match status" value="1"/>
</dbReference>
<dbReference type="Pfam" id="PF01411">
    <property type="entry name" value="tRNA-synt_2c"/>
    <property type="match status" value="2"/>
</dbReference>
<evidence type="ECO:0000256" key="23">
    <source>
        <dbReference type="SAM" id="MobiDB-lite"/>
    </source>
</evidence>
<keyword evidence="16" id="KW-0648">Protein biosynthesis</keyword>
<evidence type="ECO:0000256" key="19">
    <source>
        <dbReference type="ARBA" id="ARBA00031959"/>
    </source>
</evidence>
<dbReference type="GO" id="GO:0004813">
    <property type="term" value="F:alanine-tRNA ligase activity"/>
    <property type="evidence" value="ECO:0007669"/>
    <property type="project" value="UniProtKB-EC"/>
</dbReference>
<keyword evidence="12" id="KW-0547">Nucleotide-binding</keyword>
<dbReference type="CDD" id="cd00897">
    <property type="entry name" value="UGPase_euk"/>
    <property type="match status" value="1"/>
</dbReference>
<evidence type="ECO:0000256" key="4">
    <source>
        <dbReference type="ARBA" id="ARBA00012415"/>
    </source>
</evidence>
<dbReference type="Gene3D" id="3.30.930.10">
    <property type="entry name" value="Bira Bifunctional Protein, Domain 2"/>
    <property type="match status" value="1"/>
</dbReference>
<keyword evidence="9" id="KW-0808">Transferase</keyword>
<evidence type="ECO:0000256" key="9">
    <source>
        <dbReference type="ARBA" id="ARBA00022679"/>
    </source>
</evidence>
<dbReference type="SUPFAM" id="SSF101353">
    <property type="entry name" value="Putative anticodon-binding domain of alanyl-tRNA synthetase (AlaRS)"/>
    <property type="match status" value="1"/>
</dbReference>
<evidence type="ECO:0000256" key="8">
    <source>
        <dbReference type="ARBA" id="ARBA00022598"/>
    </source>
</evidence>
<dbReference type="SUPFAM" id="SSF53448">
    <property type="entry name" value="Nucleotide-diphospho-sugar transferases"/>
    <property type="match status" value="1"/>
</dbReference>
<evidence type="ECO:0000256" key="13">
    <source>
        <dbReference type="ARBA" id="ARBA00022833"/>
    </source>
</evidence>
<comment type="function">
    <text evidence="18">UTP--glucose-1-phosphate uridylyltransferase catalyzing the conversion of glucose-1-phosphate into UDP-glucose, a crucial precursor for the production of glycogen.</text>
</comment>
<keyword evidence="11" id="KW-0479">Metal-binding</keyword>
<dbReference type="InterPro" id="IPR018162">
    <property type="entry name" value="Ala-tRNA-ligase_IIc_anticod-bd"/>
</dbReference>
<keyword evidence="27" id="KW-1185">Reference proteome</keyword>
<keyword evidence="10" id="KW-0548">Nucleotidyltransferase</keyword>
<dbReference type="SUPFAM" id="SSF55186">
    <property type="entry name" value="ThrRS/AlaRS common domain"/>
    <property type="match status" value="1"/>
</dbReference>
<feature type="domain" description="Alanyl-transfer RNA synthetases family profile" evidence="24">
    <location>
        <begin position="570"/>
        <end position="1092"/>
    </location>
</feature>
<reference evidence="26 27" key="1">
    <citation type="submission" date="2019-08" db="EMBL/GenBank/DDBJ databases">
        <title>The genome of the soybean aphid Biotype 1, its phylome, world population structure and adaptation to the North American continent.</title>
        <authorList>
            <person name="Giordano R."/>
            <person name="Donthu R.K."/>
            <person name="Hernandez A.G."/>
            <person name="Wright C.L."/>
            <person name="Zimin A.V."/>
        </authorList>
    </citation>
    <scope>NUCLEOTIDE SEQUENCE [LARGE SCALE GENOMIC DNA]</scope>
    <source>
        <tissue evidence="26">Whole aphids</tissue>
    </source>
</reference>
<dbReference type="EC" id="6.1.1.7" evidence="5"/>
<comment type="catalytic activity">
    <reaction evidence="22">
        <text>tRNA(Ala) + L-alanine + ATP = L-alanyl-tRNA(Ala) + AMP + diphosphate</text>
        <dbReference type="Rhea" id="RHEA:12540"/>
        <dbReference type="Rhea" id="RHEA-COMP:9657"/>
        <dbReference type="Rhea" id="RHEA-COMP:9923"/>
        <dbReference type="ChEBI" id="CHEBI:30616"/>
        <dbReference type="ChEBI" id="CHEBI:33019"/>
        <dbReference type="ChEBI" id="CHEBI:57972"/>
        <dbReference type="ChEBI" id="CHEBI:78442"/>
        <dbReference type="ChEBI" id="CHEBI:78497"/>
        <dbReference type="ChEBI" id="CHEBI:456215"/>
        <dbReference type="EC" id="6.1.1.7"/>
    </reaction>
</comment>
<sequence length="1665" mass="188653">MSISQNSKKSTNLLSVNTDDHQPKGHSRVPSSTDLKEFKEVTQRDSLVQLEKEMASLLATTPDDKKDLAKSQFTAFSRLFQRFLEESGPSVDWDKIEKLPADAIRDYETLSTPSPNDIHSKLEKLVVVKLNGGLGTSMGCRGPKSVIQVRNDLTFLDLTVQQIEHLNKKYNVNVPLVLMNSFNTDKDTEQIIRKYKGLQVEIYTFNQSCFPRVSKESLLPIARDCDIEGNIEAWYPPGHGDFYDSFKNSGLLKKFIDSGRDYCFISNIDNLGATVDLNILNMLLGHKSEETNLEFVMEVTNKTKADVKGGTLIQYENKLRLLEIAQVPKENLEEFKSVKKFKFFNTNNLWIKLNAIEKVLNEGSMNLEIIVNNKTLDNNLNIIQLETAVGAAMKSFNGGLGINVPRSRFLPVKKTSDLLLVMSNLYHMKNGSLSMSPLRMFPTTPLVKLGDKDFAKVKDFLSRFATIPDILELDHLTVSGDVTFGRNVSLKGTVIIIANHGDRIDIPSNATLENKIIAKSLSVVDDARQVKKSSNTLNYRSSEIGNSCQTLNSHDWYSADCLIIRFKSFLSSNEIRKRFIDYFVKENDHKYIKSSPVVPYNDPTIAFVNAGMCQFKSILLGQRTLAANCVANSQKCIRVGGKHNDLDVVGSDGYHHTFFEMLGNWSFGRYGKAEACHLAWNLLTSPPFNIPAEQLYCTVFNGDETLDVRADDETLQIWKHIGVNDDHIVMNGANDNFWEMGETGPCGPCTEIHIDYPPSGGKNLIELWNIVFIQYSREKNTMRKLPNYFIDTGMGLERLTMVLQDKTSTYDTDLFSSIFNIIFNACKISKYKGSYYDNSSLDTYYRVLADHGRMITVALSDNMLPSQNHKLRRLIRKSFILAETNFKVQPGYTLMCDIADEVSNSLGNVYPELIKNNEKVKHLIKHEYTIFNKLRMSVSKDWKMAVEECPTLKNFDPYEECTGFVPACNYLIKNKNMKNIPAFTLYDAFGLEKKTIGRLAEVMGKPTNWNELHEKLKKLQTQTIKHIKKKSNNYMTENIPKTDDTIIAKLLAIVDVNGNIVTEPDIKEQGDIVSLVLDKTSFYCKAGGQQNDIVVTTQLSSCVKKDFTSFTFALFGQKFSPKDALLIEEKVNNIIQSAVPVKRTTVTSNDLNQMNVTLLPGEVYPDEVHVHLMMDHNNQLKSELKNVSQNSVPLNAQIQINKKIFATERKIQKIIKEKKMQILSDAIKNLCEDSYAVGLVDCDAAYLDDNCYEFENVVHVCGEIPCLFLAYNKENIHVYLRVPKELQEDVTWLNNFWNKFAIAPNLVAERLFNDPPKEPIGVLVALMMKTSLNVEEVDIDRWVDDSAYYIPNFITEDQETYIMEKVNNAPKPKWCQLKNRRVQNWGGTPHTKGLIPEQIPDWLKRFIDQVDSLQVFPSINKPNHVLINEYLSGQGIMPHLDGSLFFPIVSTINCGSHTVLNFYRSLKDEAVISSEKVYSLLLERRSLLILKDKMYTEYMHGIEEITNDIIDDKISNIKLFGSNYQNGITLTRNKRISLTIRNVPRLLKDANAKIFDDLSEGSGTAGDFVSTFLEDFLSETLGVKFGGCCTLEGEEFEIVGGANTVGRGCFTGEFIAPILFIFKNATLKNDLIEKYLPWRIPLSSSGQRSSALFETSEEYSLAFRP</sequence>
<evidence type="ECO:0000256" key="15">
    <source>
        <dbReference type="ARBA" id="ARBA00022884"/>
    </source>
</evidence>
<comment type="catalytic activity">
    <reaction evidence="21">
        <text>alpha-D-glucose 1-phosphate + UTP + H(+) = UDP-alpha-D-glucose + diphosphate</text>
        <dbReference type="Rhea" id="RHEA:19889"/>
        <dbReference type="ChEBI" id="CHEBI:15378"/>
        <dbReference type="ChEBI" id="CHEBI:33019"/>
        <dbReference type="ChEBI" id="CHEBI:46398"/>
        <dbReference type="ChEBI" id="CHEBI:58601"/>
        <dbReference type="ChEBI" id="CHEBI:58885"/>
        <dbReference type="EC" id="2.7.7.9"/>
    </reaction>
    <physiologicalReaction direction="left-to-right" evidence="21">
        <dbReference type="Rhea" id="RHEA:19890"/>
    </physiologicalReaction>
</comment>
<keyword evidence="14" id="KW-0067">ATP-binding</keyword>
<dbReference type="GO" id="GO:0006011">
    <property type="term" value="P:UDP-alpha-D-glucose metabolic process"/>
    <property type="evidence" value="ECO:0007669"/>
    <property type="project" value="InterPro"/>
</dbReference>
<evidence type="ECO:0000256" key="10">
    <source>
        <dbReference type="ARBA" id="ARBA00022695"/>
    </source>
</evidence>
<evidence type="ECO:0000256" key="11">
    <source>
        <dbReference type="ARBA" id="ARBA00022723"/>
    </source>
</evidence>
<dbReference type="SUPFAM" id="SSF55681">
    <property type="entry name" value="Class II aaRS and biotin synthetases"/>
    <property type="match status" value="1"/>
</dbReference>
<evidence type="ECO:0000256" key="14">
    <source>
        <dbReference type="ARBA" id="ARBA00022840"/>
    </source>
</evidence>
<evidence type="ECO:0000256" key="21">
    <source>
        <dbReference type="ARBA" id="ARBA00047432"/>
    </source>
</evidence>
<dbReference type="InterPro" id="IPR005123">
    <property type="entry name" value="Oxoglu/Fe-dep_dioxygenase_dom"/>
</dbReference>
<dbReference type="GO" id="GO:0000049">
    <property type="term" value="F:tRNA binding"/>
    <property type="evidence" value="ECO:0007669"/>
    <property type="project" value="UniProtKB-KW"/>
</dbReference>
<protein>
    <recommendedName>
        <fullName evidence="6">UTP--glucose-1-phosphate uridylyltransferase</fullName>
        <ecNumber evidence="4">2.7.7.9</ecNumber>
        <ecNumber evidence="5">6.1.1.7</ecNumber>
    </recommendedName>
    <alternativeName>
        <fullName evidence="20">Alanyl-tRNA synthetase</fullName>
    </alternativeName>
    <alternativeName>
        <fullName evidence="19">UDP-glucose pyrophosphorylase</fullName>
    </alternativeName>
</protein>
<dbReference type="InterPro" id="IPR018165">
    <property type="entry name" value="Ala-tRNA-synth_IIc_core"/>
</dbReference>
<dbReference type="Pfam" id="PF01704">
    <property type="entry name" value="UDPGP"/>
    <property type="match status" value="1"/>
</dbReference>
<evidence type="ECO:0000256" key="1">
    <source>
        <dbReference type="ARBA" id="ARBA00001954"/>
    </source>
</evidence>
<feature type="compositionally biased region" description="Polar residues" evidence="23">
    <location>
        <begin position="1"/>
        <end position="17"/>
    </location>
</feature>
<dbReference type="EMBL" id="VYZN01000044">
    <property type="protein sequence ID" value="KAE9529668.1"/>
    <property type="molecule type" value="Genomic_DNA"/>
</dbReference>
<gene>
    <name evidence="26" type="ORF">AGLY_011764</name>
</gene>
<evidence type="ECO:0000256" key="7">
    <source>
        <dbReference type="ARBA" id="ARBA00022555"/>
    </source>
</evidence>
<keyword evidence="13" id="KW-0862">Zinc</keyword>
<dbReference type="InterPro" id="IPR027450">
    <property type="entry name" value="AlkB-like"/>
</dbReference>
<dbReference type="FunFam" id="3.30.930.10:FF:000011">
    <property type="entry name" value="Alanine--tRNA ligase, cytoplasmic"/>
    <property type="match status" value="1"/>
</dbReference>
<evidence type="ECO:0000259" key="25">
    <source>
        <dbReference type="PROSITE" id="PS51471"/>
    </source>
</evidence>
<dbReference type="CDD" id="cd00673">
    <property type="entry name" value="AlaRS_core"/>
    <property type="match status" value="1"/>
</dbReference>
<dbReference type="InterPro" id="IPR045864">
    <property type="entry name" value="aa-tRNA-synth_II/BPL/LPL"/>
</dbReference>